<reference evidence="3 4" key="1">
    <citation type="submission" date="2019-03" db="EMBL/GenBank/DDBJ databases">
        <title>Genomic Encyclopedia of Type Strains, Phase IV (KMG-IV): sequencing the most valuable type-strain genomes for metagenomic binning, comparative biology and taxonomic classification.</title>
        <authorList>
            <person name="Goeker M."/>
        </authorList>
    </citation>
    <scope>NUCLEOTIDE SEQUENCE [LARGE SCALE GENOMIC DNA]</scope>
    <source>
        <strain evidence="3 4">DSM 103792</strain>
    </source>
</reference>
<feature type="transmembrane region" description="Helical" evidence="1">
    <location>
        <begin position="719"/>
        <end position="739"/>
    </location>
</feature>
<keyword evidence="4" id="KW-1185">Reference proteome</keyword>
<feature type="transmembrane region" description="Helical" evidence="1">
    <location>
        <begin position="469"/>
        <end position="499"/>
    </location>
</feature>
<evidence type="ECO:0000256" key="1">
    <source>
        <dbReference type="SAM" id="Phobius"/>
    </source>
</evidence>
<feature type="transmembrane region" description="Helical" evidence="1">
    <location>
        <begin position="1206"/>
        <end position="1230"/>
    </location>
</feature>
<dbReference type="EMBL" id="SNYM01000012">
    <property type="protein sequence ID" value="TDQ46790.1"/>
    <property type="molecule type" value="Genomic_DNA"/>
</dbReference>
<keyword evidence="1" id="KW-1133">Transmembrane helix</keyword>
<keyword evidence="1" id="KW-0812">Transmembrane</keyword>
<comment type="caution">
    <text evidence="3">The sequence shown here is derived from an EMBL/GenBank/DDBJ whole genome shotgun (WGS) entry which is preliminary data.</text>
</comment>
<organism evidence="3 4">
    <name type="scientific">Permianibacter aggregans</name>
    <dbReference type="NCBI Taxonomy" id="1510150"/>
    <lineage>
        <taxon>Bacteria</taxon>
        <taxon>Pseudomonadati</taxon>
        <taxon>Pseudomonadota</taxon>
        <taxon>Gammaproteobacteria</taxon>
        <taxon>Pseudomonadales</taxon>
        <taxon>Pseudomonadaceae</taxon>
        <taxon>Permianibacter</taxon>
    </lineage>
</organism>
<keyword evidence="2" id="KW-0732">Signal</keyword>
<gene>
    <name evidence="3" type="ORF">EV696_11245</name>
</gene>
<dbReference type="Proteomes" id="UP000295375">
    <property type="component" value="Unassembled WGS sequence"/>
</dbReference>
<evidence type="ECO:0000313" key="3">
    <source>
        <dbReference type="EMBL" id="TDQ46790.1"/>
    </source>
</evidence>
<dbReference type="RefSeq" id="WP_133591528.1">
    <property type="nucleotide sequence ID" value="NZ_CP037953.1"/>
</dbReference>
<accession>A0A4R6UIP9</accession>
<name>A0A4R6UIP9_9GAMM</name>
<dbReference type="OrthoDB" id="220327at2"/>
<feature type="transmembrane region" description="Helical" evidence="1">
    <location>
        <begin position="511"/>
        <end position="530"/>
    </location>
</feature>
<sequence length="1357" mass="153177">MRIQWLSCLLLLISLFAHGAEPKVPDALKPWQSWVLHDQGFRQCPLTYGQRGTTEADFACTWYGSLQLSVTRQGGQFQLPLEVFNESLVRLPGSRDAWPREVSDGLRTLPVLDHQGMPFLALTPGKYQLSGQLAWTQQPYKLVLPEALALVELRIHNKRIAQPAFESGGVLLAEQSEQQSEQPALNIDVYRRLDDGIPLTLTTIIDLSVSGKAREQALGIALPPGFQATALRGELNARLDDNQQLRVQLKPGDYQLQIDARAVDWPTTISLQSEAPWPAEEIWSWQSNGLYRTASIDGVSPIDPSNTGMPDEWRQLPAFVVKRGDTLQIDERQRGRQVTDNSLHLQRQLWLRFDGERYAFLDQINGQMRDGWRLAMPTPYQLQAVRDYQQSYPLSTLPEQPAPGVELRNSYLNITANGLLARQTELPILGWSSNFDSAQIDLNLPPGYRLLTATGVENVYGALLEQWSLWHVFLMVFTIVLIYRWSGPVWAGVMLVAYFWLYHEPDMPHALLINLLLAVFAAKFASGKLGAWLQRYRTISVVLLLLAFVPFAAQQLRALMHPQLEHSFAEFAPEIPVPAAAVAFEDEQRVTMEVQEPIPQPIRTPPREMVTSKPKSAADAVERKAERIEVVGSRIKQTDLVSRYADNQVSATGQGIPNWQWNRYQLQWQHPVQTGEMMQLWVISYPIRVMIILASLLVFTAWLLQLLRSIYSWPRLPKSLTASTARSVFALLLLPLSLLNSNDASATLPTPELLKELKQRLTEAPECAPSCVSINTAEIQLSQNGLRIELNVQALAATTIPVPGDAEQWLPLAVERNGQRVLSHWRNRSLHLSVPEGRHRFLLQGVTPEADRFSLAFPLQPAKVSVAADGWDVSGVDGDLLSRNSINFVRKVELTSKNGEQGTRAAIKPFFRIERTLHFDTEWYVMTTVRRMAPERGALTLWLPLLAGESVTREGFVVQDGKVRIELTADQDSEFFDSRLQRVDSLSLQAPENVNWVEVWVLAPSNLWRLRTSGTPQISTEDSEDWLQNFAPRPGETLQVEIIRPELIGGETLAFDEVHWSQNDGERQGTGELRIQYRATKGGEHTLSLPADWQIIQILHDNRPEMLRPKEGKLTFPVLPGSHQLTVQYRSNQPVSLLREEPNIDLQLPAANIQMQLTLPDNRWVLFTGGPTLGPAVLYWNLLLVFALVAVALVRSRLLPLSLTDALLIGIGLSTVSWWIIVLVFGWLIVMQWRKRAEQLPAQSWFNSKQVLLIGLSLVALLSLIISVPSALLGSPDMLLTGHGSYGNYLRWYSDFSASMLPDFWVISVPLWLYKGAMLLWAIWLSFALLRWTRYAWSALNVGQFWRRKSVVKTADS</sequence>
<feature type="signal peptide" evidence="2">
    <location>
        <begin position="1"/>
        <end position="19"/>
    </location>
</feature>
<feature type="transmembrane region" description="Helical" evidence="1">
    <location>
        <begin position="536"/>
        <end position="553"/>
    </location>
</feature>
<feature type="transmembrane region" description="Helical" evidence="1">
    <location>
        <begin position="1311"/>
        <end position="1330"/>
    </location>
</feature>
<feature type="transmembrane region" description="Helical" evidence="1">
    <location>
        <begin position="1251"/>
        <end position="1272"/>
    </location>
</feature>
<evidence type="ECO:0000256" key="2">
    <source>
        <dbReference type="SAM" id="SignalP"/>
    </source>
</evidence>
<feature type="chain" id="PRO_5020550727" evidence="2">
    <location>
        <begin position="20"/>
        <end position="1357"/>
    </location>
</feature>
<keyword evidence="1" id="KW-0472">Membrane</keyword>
<feature type="transmembrane region" description="Helical" evidence="1">
    <location>
        <begin position="687"/>
        <end position="707"/>
    </location>
</feature>
<feature type="transmembrane region" description="Helical" evidence="1">
    <location>
        <begin position="1176"/>
        <end position="1194"/>
    </location>
</feature>
<evidence type="ECO:0000313" key="4">
    <source>
        <dbReference type="Proteomes" id="UP000295375"/>
    </source>
</evidence>
<proteinExistence type="predicted"/>
<protein>
    <submittedName>
        <fullName evidence="3">Uncharacterized protein</fullName>
    </submittedName>
</protein>